<proteinExistence type="predicted"/>
<dbReference type="RefSeq" id="WP_200350122.1">
    <property type="nucleotide sequence ID" value="NZ_BAABHZ010000005.1"/>
</dbReference>
<protein>
    <submittedName>
        <fullName evidence="1">Uncharacterized protein</fullName>
    </submittedName>
</protein>
<reference evidence="1" key="1">
    <citation type="submission" date="2021-01" db="EMBL/GenBank/DDBJ databases">
        <title>Modified the classification status of verrucomicrobia.</title>
        <authorList>
            <person name="Feng X."/>
        </authorList>
    </citation>
    <scope>NUCLEOTIDE SEQUENCE</scope>
    <source>
        <strain evidence="1">JCM 18052</strain>
    </source>
</reference>
<dbReference type="AlphaFoldDB" id="A0A934V6L1"/>
<comment type="caution">
    <text evidence="1">The sequence shown here is derived from an EMBL/GenBank/DDBJ whole genome shotgun (WGS) entry which is preliminary data.</text>
</comment>
<keyword evidence="2" id="KW-1185">Reference proteome</keyword>
<dbReference type="EMBL" id="JAENIK010000005">
    <property type="protein sequence ID" value="MBK1815152.1"/>
    <property type="molecule type" value="Genomic_DNA"/>
</dbReference>
<evidence type="ECO:0000313" key="1">
    <source>
        <dbReference type="EMBL" id="MBK1815152.1"/>
    </source>
</evidence>
<dbReference type="Proteomes" id="UP000600139">
    <property type="component" value="Unassembled WGS sequence"/>
</dbReference>
<accession>A0A934V6L1</accession>
<evidence type="ECO:0000313" key="2">
    <source>
        <dbReference type="Proteomes" id="UP000600139"/>
    </source>
</evidence>
<gene>
    <name evidence="1" type="ORF">JIN84_05985</name>
</gene>
<name>A0A934V6L1_9BACT</name>
<sequence length="218" mass="23826">MNRILVLIACGMMNPVCLAQEADRFTMKELREVADMAERRSPDDDEVVRHVARLLDLLVGKTETLDVHNKGVLIGLAVFVYPNLSPEEVDAAREKRRKVLESHAAVAFRQNMDGRELLYFAAGVLGVPIDQVGMMAYARNSANPLPLRLRALDAILGQKSILPGLEPDLAALGLDDINFSADGCIGPRTGKRVYPIRKASAEVLKKLKETSPGDPAGK</sequence>
<organism evidence="1 2">
    <name type="scientific">Luteolibacter yonseiensis</name>
    <dbReference type="NCBI Taxonomy" id="1144680"/>
    <lineage>
        <taxon>Bacteria</taxon>
        <taxon>Pseudomonadati</taxon>
        <taxon>Verrucomicrobiota</taxon>
        <taxon>Verrucomicrobiia</taxon>
        <taxon>Verrucomicrobiales</taxon>
        <taxon>Verrucomicrobiaceae</taxon>
        <taxon>Luteolibacter</taxon>
    </lineage>
</organism>